<keyword evidence="2" id="KW-0677">Repeat</keyword>
<sequence length="459" mass="50737">MATKGSDAAPASSSAPPQKKDRHVVTWTPQEDNLLREKIALHGTNNWASISANFKDKTSRQCRRRWYTYLNSECKKGGWSAEEDMLLCEAQKILGNRWTDIAKVVSGRTDNAVKNRFSTLCKKRAKNEDFYKENNVPCANTDTNGYLLARDRLISAGIDISSLPAKQMRYNRSDSGKGIGSTDTSLNYQVTERDQLRQPLAEVSLNAGNSKNLLFNVSDSGVKGTFLQKDDPKLPALLQQADLLSSLAIKVNAESSKESLDEAWKQLQEYMNQMEKVSKNREMSDVNFLLDDLKDLIEDLRNSKEQRLQMGLQLQEKSSDASGSMPLGDAQFDVSFGTMLDKSTEDFTSSDDLIKFPSENPVATNEAVCPAGVSMQLSIKMENEDGSSSSARKDVADSNFASPIQKFPAFQSFADAIPSPKFSESERKFLLTVLGLSSPASNIGCPKDPSCKRALLDSL</sequence>
<dbReference type="GO" id="GO:0009554">
    <property type="term" value="P:megasporogenesis"/>
    <property type="evidence" value="ECO:0007669"/>
    <property type="project" value="UniProtKB-ARBA"/>
</dbReference>
<comment type="subunit">
    <text evidence="5">Interacts with RBR1.</text>
</comment>
<comment type="subcellular location">
    <subcellularLocation>
        <location evidence="1">Nucleus</location>
    </subcellularLocation>
</comment>
<dbReference type="GO" id="GO:0010235">
    <property type="term" value="P:guard mother cell cytokinesis"/>
    <property type="evidence" value="ECO:0007669"/>
    <property type="project" value="UniProtKB-ARBA"/>
</dbReference>
<dbReference type="GO" id="GO:0010052">
    <property type="term" value="P:guard cell differentiation"/>
    <property type="evidence" value="ECO:0007669"/>
    <property type="project" value="UniProtKB-ARBA"/>
</dbReference>
<dbReference type="GO" id="GO:1901002">
    <property type="term" value="P:positive regulation of response to salt stress"/>
    <property type="evidence" value="ECO:0007669"/>
    <property type="project" value="UniProtKB-ARBA"/>
</dbReference>
<feature type="domain" description="HTH myb-type" evidence="9">
    <location>
        <begin position="19"/>
        <end position="74"/>
    </location>
</feature>
<dbReference type="GO" id="GO:0033993">
    <property type="term" value="P:response to lipid"/>
    <property type="evidence" value="ECO:0007669"/>
    <property type="project" value="UniProtKB-ARBA"/>
</dbReference>
<feature type="compositionally biased region" description="Low complexity" evidence="7">
    <location>
        <begin position="8"/>
        <end position="17"/>
    </location>
</feature>
<evidence type="ECO:0000256" key="6">
    <source>
        <dbReference type="SAM" id="Coils"/>
    </source>
</evidence>
<dbReference type="GO" id="GO:0032875">
    <property type="term" value="P:regulation of DNA endoreduplication"/>
    <property type="evidence" value="ECO:0007669"/>
    <property type="project" value="UniProtKB-ARBA"/>
</dbReference>
<dbReference type="GO" id="GO:0009725">
    <property type="term" value="P:response to hormone"/>
    <property type="evidence" value="ECO:0007669"/>
    <property type="project" value="UniProtKB-ARBA"/>
</dbReference>
<dbReference type="SUPFAM" id="SSF46689">
    <property type="entry name" value="Homeodomain-like"/>
    <property type="match status" value="1"/>
</dbReference>
<keyword evidence="4" id="KW-0539">Nucleus</keyword>
<organism evidence="10 11">
    <name type="scientific">Rhynchospora breviuscula</name>
    <dbReference type="NCBI Taxonomy" id="2022672"/>
    <lineage>
        <taxon>Eukaryota</taxon>
        <taxon>Viridiplantae</taxon>
        <taxon>Streptophyta</taxon>
        <taxon>Embryophyta</taxon>
        <taxon>Tracheophyta</taxon>
        <taxon>Spermatophyta</taxon>
        <taxon>Magnoliopsida</taxon>
        <taxon>Liliopsida</taxon>
        <taxon>Poales</taxon>
        <taxon>Cyperaceae</taxon>
        <taxon>Cyperoideae</taxon>
        <taxon>Rhynchosporeae</taxon>
        <taxon>Rhynchospora</taxon>
    </lineage>
</organism>
<reference evidence="10" key="1">
    <citation type="journal article" date="2022" name="Cell">
        <title>Repeat-based holocentromeres influence genome architecture and karyotype evolution.</title>
        <authorList>
            <person name="Hofstatter P.G."/>
            <person name="Thangavel G."/>
            <person name="Lux T."/>
            <person name="Neumann P."/>
            <person name="Vondrak T."/>
            <person name="Novak P."/>
            <person name="Zhang M."/>
            <person name="Costa L."/>
            <person name="Castellani M."/>
            <person name="Scott A."/>
            <person name="Toegelov H."/>
            <person name="Fuchs J."/>
            <person name="Mata-Sucre Y."/>
            <person name="Dias Y."/>
            <person name="Vanzela A.L.L."/>
            <person name="Huettel B."/>
            <person name="Almeida C.C.S."/>
            <person name="Simkova H."/>
            <person name="Souza G."/>
            <person name="Pedrosa-Harand A."/>
            <person name="Macas J."/>
            <person name="Mayer K.F.X."/>
            <person name="Houben A."/>
            <person name="Marques A."/>
        </authorList>
    </citation>
    <scope>NUCLEOTIDE SEQUENCE</scope>
    <source>
        <strain evidence="10">RhyBre1mFocal</strain>
    </source>
</reference>
<dbReference type="PROSITE" id="PS50090">
    <property type="entry name" value="MYB_LIKE"/>
    <property type="match status" value="2"/>
</dbReference>
<feature type="coiled-coil region" evidence="6">
    <location>
        <begin position="260"/>
        <end position="310"/>
    </location>
</feature>
<dbReference type="EMBL" id="JAMQYH010000002">
    <property type="protein sequence ID" value="KAJ1699533.1"/>
    <property type="molecule type" value="Genomic_DNA"/>
</dbReference>
<dbReference type="CDD" id="cd00167">
    <property type="entry name" value="SANT"/>
    <property type="match status" value="2"/>
</dbReference>
<dbReference type="GO" id="GO:2000037">
    <property type="term" value="P:regulation of stomatal complex patterning"/>
    <property type="evidence" value="ECO:0007669"/>
    <property type="project" value="UniProtKB-ARBA"/>
</dbReference>
<dbReference type="OrthoDB" id="2143914at2759"/>
<evidence type="ECO:0000256" key="4">
    <source>
        <dbReference type="ARBA" id="ARBA00023242"/>
    </source>
</evidence>
<feature type="region of interest" description="Disordered" evidence="7">
    <location>
        <begin position="1"/>
        <end position="24"/>
    </location>
</feature>
<feature type="domain" description="HTH myb-type" evidence="9">
    <location>
        <begin position="75"/>
        <end position="125"/>
    </location>
</feature>
<feature type="domain" description="Myb-like" evidence="8">
    <location>
        <begin position="71"/>
        <end position="121"/>
    </location>
</feature>
<protein>
    <submittedName>
        <fullName evidence="10">Uncharacterized protein</fullName>
    </submittedName>
</protein>
<dbReference type="GO" id="GO:0009629">
    <property type="term" value="P:response to gravity"/>
    <property type="evidence" value="ECO:0007669"/>
    <property type="project" value="UniProtKB-ARBA"/>
</dbReference>
<dbReference type="GO" id="GO:1902806">
    <property type="term" value="P:regulation of cell cycle G1/S phase transition"/>
    <property type="evidence" value="ECO:0007669"/>
    <property type="project" value="UniProtKB-ARBA"/>
</dbReference>
<evidence type="ECO:0000256" key="5">
    <source>
        <dbReference type="ARBA" id="ARBA00063045"/>
    </source>
</evidence>
<evidence type="ECO:0000259" key="9">
    <source>
        <dbReference type="PROSITE" id="PS51294"/>
    </source>
</evidence>
<evidence type="ECO:0000259" key="8">
    <source>
        <dbReference type="PROSITE" id="PS50090"/>
    </source>
</evidence>
<proteinExistence type="predicted"/>
<evidence type="ECO:0000256" key="2">
    <source>
        <dbReference type="ARBA" id="ARBA00022737"/>
    </source>
</evidence>
<evidence type="ECO:0000256" key="1">
    <source>
        <dbReference type="ARBA" id="ARBA00004123"/>
    </source>
</evidence>
<keyword evidence="3" id="KW-0238">DNA-binding</keyword>
<dbReference type="PROSITE" id="PS51294">
    <property type="entry name" value="HTH_MYB"/>
    <property type="match status" value="2"/>
</dbReference>
<dbReference type="InterPro" id="IPR017930">
    <property type="entry name" value="Myb_dom"/>
</dbReference>
<gene>
    <name evidence="10" type="ORF">LUZ63_008045</name>
</gene>
<evidence type="ECO:0000256" key="3">
    <source>
        <dbReference type="ARBA" id="ARBA00023125"/>
    </source>
</evidence>
<dbReference type="GO" id="GO:0010376">
    <property type="term" value="P:stomatal complex formation"/>
    <property type="evidence" value="ECO:0007669"/>
    <property type="project" value="UniProtKB-ARBA"/>
</dbReference>
<dbReference type="GO" id="GO:0000981">
    <property type="term" value="F:DNA-binding transcription factor activity, RNA polymerase II-specific"/>
    <property type="evidence" value="ECO:0007669"/>
    <property type="project" value="TreeGrafter"/>
</dbReference>
<dbReference type="GO" id="GO:0010444">
    <property type="term" value="P:guard mother cell differentiation"/>
    <property type="evidence" value="ECO:0007669"/>
    <property type="project" value="UniProtKB-ARBA"/>
</dbReference>
<keyword evidence="11" id="KW-1185">Reference proteome</keyword>
<dbReference type="AlphaFoldDB" id="A0A9Q0CSU8"/>
<evidence type="ECO:0000313" key="11">
    <source>
        <dbReference type="Proteomes" id="UP001151287"/>
    </source>
</evidence>
<dbReference type="FunFam" id="1.10.10.60:FF:000355">
    <property type="entry name" value="Transcription factor MYB124"/>
    <property type="match status" value="1"/>
</dbReference>
<dbReference type="GO" id="GO:0005634">
    <property type="term" value="C:nucleus"/>
    <property type="evidence" value="ECO:0007669"/>
    <property type="project" value="UniProtKB-SubCell"/>
</dbReference>
<dbReference type="Gene3D" id="1.10.10.60">
    <property type="entry name" value="Homeodomain-like"/>
    <property type="match status" value="2"/>
</dbReference>
<name>A0A9Q0CSU8_9POAL</name>
<dbReference type="Proteomes" id="UP001151287">
    <property type="component" value="Unassembled WGS sequence"/>
</dbReference>
<dbReference type="GO" id="GO:0000978">
    <property type="term" value="F:RNA polymerase II cis-regulatory region sequence-specific DNA binding"/>
    <property type="evidence" value="ECO:0007669"/>
    <property type="project" value="TreeGrafter"/>
</dbReference>
<evidence type="ECO:0000313" key="10">
    <source>
        <dbReference type="EMBL" id="KAJ1699533.1"/>
    </source>
</evidence>
<evidence type="ECO:0000256" key="7">
    <source>
        <dbReference type="SAM" id="MobiDB-lite"/>
    </source>
</evidence>
<dbReference type="PANTHER" id="PTHR45614:SF76">
    <property type="entry name" value="TRANSCRIPTION FACTOR MYB124"/>
    <property type="match status" value="1"/>
</dbReference>
<dbReference type="SMART" id="SM00717">
    <property type="entry name" value="SANT"/>
    <property type="match status" value="2"/>
</dbReference>
<dbReference type="GO" id="GO:0048364">
    <property type="term" value="P:root development"/>
    <property type="evidence" value="ECO:0007669"/>
    <property type="project" value="UniProtKB-ARBA"/>
</dbReference>
<dbReference type="InterPro" id="IPR050560">
    <property type="entry name" value="MYB_TF"/>
</dbReference>
<dbReference type="GO" id="GO:0050891">
    <property type="term" value="P:multicellular organismal-level water homeostasis"/>
    <property type="evidence" value="ECO:0007669"/>
    <property type="project" value="UniProtKB-ARBA"/>
</dbReference>
<dbReference type="InterPro" id="IPR001005">
    <property type="entry name" value="SANT/Myb"/>
</dbReference>
<keyword evidence="6" id="KW-0175">Coiled coil</keyword>
<dbReference type="Pfam" id="PF13921">
    <property type="entry name" value="Myb_DNA-bind_6"/>
    <property type="match status" value="1"/>
</dbReference>
<dbReference type="GO" id="GO:1901333">
    <property type="term" value="P:positive regulation of lateral root development"/>
    <property type="evidence" value="ECO:0007669"/>
    <property type="project" value="UniProtKB-ARBA"/>
</dbReference>
<feature type="domain" description="Myb-like" evidence="8">
    <location>
        <begin position="19"/>
        <end position="70"/>
    </location>
</feature>
<dbReference type="PANTHER" id="PTHR45614">
    <property type="entry name" value="MYB PROTEIN-RELATED"/>
    <property type="match status" value="1"/>
</dbReference>
<dbReference type="InterPro" id="IPR009057">
    <property type="entry name" value="Homeodomain-like_sf"/>
</dbReference>
<dbReference type="GO" id="GO:1902584">
    <property type="term" value="P:positive regulation of response to water deprivation"/>
    <property type="evidence" value="ECO:0007669"/>
    <property type="project" value="UniProtKB-ARBA"/>
</dbReference>
<accession>A0A9Q0CSU8</accession>
<comment type="caution">
    <text evidence="10">The sequence shown here is derived from an EMBL/GenBank/DDBJ whole genome shotgun (WGS) entry which is preliminary data.</text>
</comment>